<dbReference type="HOGENOM" id="CLU_2309510_0_0_1"/>
<protein>
    <submittedName>
        <fullName evidence="1">Uncharacterized protein</fullName>
    </submittedName>
</protein>
<reference evidence="2" key="1">
    <citation type="submission" date="2011-05" db="EMBL/GenBank/DDBJ databases">
        <authorList>
            <person name="Richards S.R."/>
            <person name="Qu J."/>
            <person name="Jiang H."/>
            <person name="Jhangiani S.N."/>
            <person name="Agravi P."/>
            <person name="Goodspeed R."/>
            <person name="Gross S."/>
            <person name="Mandapat C."/>
            <person name="Jackson L."/>
            <person name="Mathew T."/>
            <person name="Pu L."/>
            <person name="Thornton R."/>
            <person name="Saada N."/>
            <person name="Wilczek-Boney K.B."/>
            <person name="Lee S."/>
            <person name="Kovar C."/>
            <person name="Wu Y."/>
            <person name="Scherer S.E."/>
            <person name="Worley K.C."/>
            <person name="Muzny D.M."/>
            <person name="Gibbs R."/>
        </authorList>
    </citation>
    <scope>NUCLEOTIDE SEQUENCE</scope>
    <source>
        <strain evidence="2">Brora</strain>
    </source>
</reference>
<sequence>MLIRHWVVSWDVNYQYRIKNGIRGVYYDPFLAHAGADRYQLQFVSPQAGYAAAAAAGYTAAAARAYTAAAAAAQPVASYATVAGQFALSRTRFNYEQEIN</sequence>
<organism evidence="1 2">
    <name type="scientific">Strigamia maritima</name>
    <name type="common">European centipede</name>
    <name type="synonym">Geophilus maritimus</name>
    <dbReference type="NCBI Taxonomy" id="126957"/>
    <lineage>
        <taxon>Eukaryota</taxon>
        <taxon>Metazoa</taxon>
        <taxon>Ecdysozoa</taxon>
        <taxon>Arthropoda</taxon>
        <taxon>Myriapoda</taxon>
        <taxon>Chilopoda</taxon>
        <taxon>Pleurostigmophora</taxon>
        <taxon>Geophilomorpha</taxon>
        <taxon>Linotaeniidae</taxon>
        <taxon>Strigamia</taxon>
    </lineage>
</organism>
<dbReference type="Proteomes" id="UP000014500">
    <property type="component" value="Unassembled WGS sequence"/>
</dbReference>
<reference evidence="1" key="2">
    <citation type="submission" date="2015-02" db="UniProtKB">
        <authorList>
            <consortium name="EnsemblMetazoa"/>
        </authorList>
    </citation>
    <scope>IDENTIFICATION</scope>
</reference>
<keyword evidence="2" id="KW-1185">Reference proteome</keyword>
<name>T1JAH1_STRMM</name>
<evidence type="ECO:0000313" key="1">
    <source>
        <dbReference type="EnsemblMetazoa" id="SMAR010739-PA"/>
    </source>
</evidence>
<dbReference type="EMBL" id="JH431998">
    <property type="status" value="NOT_ANNOTATED_CDS"/>
    <property type="molecule type" value="Genomic_DNA"/>
</dbReference>
<proteinExistence type="predicted"/>
<evidence type="ECO:0000313" key="2">
    <source>
        <dbReference type="Proteomes" id="UP000014500"/>
    </source>
</evidence>
<dbReference type="EnsemblMetazoa" id="SMAR010739-RA">
    <property type="protein sequence ID" value="SMAR010739-PA"/>
    <property type="gene ID" value="SMAR010739"/>
</dbReference>
<dbReference type="AlphaFoldDB" id="T1JAH1"/>
<accession>T1JAH1</accession>